<dbReference type="PANTHER" id="PTHR30055">
    <property type="entry name" value="HTH-TYPE TRANSCRIPTIONAL REGULATOR RUTR"/>
    <property type="match status" value="1"/>
</dbReference>
<keyword evidence="1 2" id="KW-0238">DNA-binding</keyword>
<dbReference type="Pfam" id="PF00440">
    <property type="entry name" value="TetR_N"/>
    <property type="match status" value="1"/>
</dbReference>
<dbReference type="EMBL" id="BPQG01000035">
    <property type="protein sequence ID" value="GJD44575.1"/>
    <property type="molecule type" value="Genomic_DNA"/>
</dbReference>
<evidence type="ECO:0000256" key="1">
    <source>
        <dbReference type="ARBA" id="ARBA00023125"/>
    </source>
</evidence>
<feature type="domain" description="HTH tetR-type" evidence="4">
    <location>
        <begin position="41"/>
        <end position="100"/>
    </location>
</feature>
<evidence type="ECO:0000256" key="3">
    <source>
        <dbReference type="SAM" id="MobiDB-lite"/>
    </source>
</evidence>
<evidence type="ECO:0000259" key="4">
    <source>
        <dbReference type="PROSITE" id="PS50977"/>
    </source>
</evidence>
<dbReference type="SUPFAM" id="SSF46689">
    <property type="entry name" value="Homeodomain-like"/>
    <property type="match status" value="1"/>
</dbReference>
<keyword evidence="6" id="KW-1185">Reference proteome</keyword>
<dbReference type="PROSITE" id="PS50977">
    <property type="entry name" value="HTH_TETR_2"/>
    <property type="match status" value="1"/>
</dbReference>
<dbReference type="InterPro" id="IPR009057">
    <property type="entry name" value="Homeodomain-like_sf"/>
</dbReference>
<name>A0ABQ4QIC5_9HYPH</name>
<organism evidence="5 6">
    <name type="scientific">Methylobacterium cerastii</name>
    <dbReference type="NCBI Taxonomy" id="932741"/>
    <lineage>
        <taxon>Bacteria</taxon>
        <taxon>Pseudomonadati</taxon>
        <taxon>Pseudomonadota</taxon>
        <taxon>Alphaproteobacteria</taxon>
        <taxon>Hyphomicrobiales</taxon>
        <taxon>Methylobacteriaceae</taxon>
        <taxon>Methylobacterium</taxon>
    </lineage>
</organism>
<dbReference type="PANTHER" id="PTHR30055:SF181">
    <property type="entry name" value="BLR6905 PROTEIN"/>
    <property type="match status" value="1"/>
</dbReference>
<reference evidence="5 6" key="1">
    <citation type="journal article" date="2021" name="Front. Microbiol.">
        <title>Comprehensive Comparative Genomics and Phenotyping of Methylobacterium Species.</title>
        <authorList>
            <person name="Alessa O."/>
            <person name="Ogura Y."/>
            <person name="Fujitani Y."/>
            <person name="Takami H."/>
            <person name="Hayashi T."/>
            <person name="Sahin N."/>
            <person name="Tani A."/>
        </authorList>
    </citation>
    <scope>NUCLEOTIDE SEQUENCE [LARGE SCALE GENOMIC DNA]</scope>
    <source>
        <strain evidence="5 6">DSM 23679</strain>
    </source>
</reference>
<gene>
    <name evidence="5" type="ORF">AFCDBAGC_2442</name>
</gene>
<dbReference type="Proteomes" id="UP001055117">
    <property type="component" value="Unassembled WGS sequence"/>
</dbReference>
<comment type="caution">
    <text evidence="5">The sequence shown here is derived from an EMBL/GenBank/DDBJ whole genome shotgun (WGS) entry which is preliminary data.</text>
</comment>
<proteinExistence type="predicted"/>
<dbReference type="InterPro" id="IPR050109">
    <property type="entry name" value="HTH-type_TetR-like_transc_reg"/>
</dbReference>
<evidence type="ECO:0000313" key="5">
    <source>
        <dbReference type="EMBL" id="GJD44575.1"/>
    </source>
</evidence>
<sequence length="251" mass="28528">MPTSSAEYRESGRLRSGARVDEDDSQAAEPAPRRRRHLPAAERERQIVEAATRFFAEQGFAGQTRELAARMGITHSAIFRYFPTKEALIERVYDQVFVARWNPDWGPMVRDRSRPLEARLVQFYREYAARIFDYEWVRIFVFAGLRSVDITPRYLAIVREALILPVCAELRAEFGLEPPDALPLQEREIEAVWALHGKVFYIAVRKYVYNLPTPEDVGPILADDVSVFMCGAPALFRAIHADAAARGQAAG</sequence>
<feature type="DNA-binding region" description="H-T-H motif" evidence="2">
    <location>
        <begin position="63"/>
        <end position="82"/>
    </location>
</feature>
<accession>A0ABQ4QIC5</accession>
<dbReference type="Gene3D" id="1.10.357.10">
    <property type="entry name" value="Tetracycline Repressor, domain 2"/>
    <property type="match status" value="1"/>
</dbReference>
<evidence type="ECO:0000313" key="6">
    <source>
        <dbReference type="Proteomes" id="UP001055117"/>
    </source>
</evidence>
<dbReference type="PRINTS" id="PR00455">
    <property type="entry name" value="HTHTETR"/>
</dbReference>
<protein>
    <recommendedName>
        <fullName evidence="4">HTH tetR-type domain-containing protein</fullName>
    </recommendedName>
</protein>
<dbReference type="InterPro" id="IPR001647">
    <property type="entry name" value="HTH_TetR"/>
</dbReference>
<evidence type="ECO:0000256" key="2">
    <source>
        <dbReference type="PROSITE-ProRule" id="PRU00335"/>
    </source>
</evidence>
<feature type="region of interest" description="Disordered" evidence="3">
    <location>
        <begin position="1"/>
        <end position="41"/>
    </location>
</feature>